<proteinExistence type="predicted"/>
<dbReference type="InterPro" id="IPR000524">
    <property type="entry name" value="Tscrpt_reg_HTH_GntR"/>
</dbReference>
<keyword evidence="2" id="KW-0238">DNA-binding</keyword>
<evidence type="ECO:0000256" key="3">
    <source>
        <dbReference type="ARBA" id="ARBA00023163"/>
    </source>
</evidence>
<dbReference type="RefSeq" id="WP_044895723.1">
    <property type="nucleotide sequence ID" value="NZ_JAUSTR010000025.1"/>
</dbReference>
<dbReference type="InterPro" id="IPR036390">
    <property type="entry name" value="WH_DNA-bd_sf"/>
</dbReference>
<dbReference type="SUPFAM" id="SSF48008">
    <property type="entry name" value="GntR ligand-binding domain-like"/>
    <property type="match status" value="1"/>
</dbReference>
<gene>
    <name evidence="5" type="ORF">J2S06_002924</name>
</gene>
<dbReference type="SUPFAM" id="SSF46785">
    <property type="entry name" value="Winged helix' DNA-binding domain"/>
    <property type="match status" value="1"/>
</dbReference>
<evidence type="ECO:0000313" key="6">
    <source>
        <dbReference type="Proteomes" id="UP001225646"/>
    </source>
</evidence>
<dbReference type="PRINTS" id="PR00035">
    <property type="entry name" value="HTHGNTR"/>
</dbReference>
<dbReference type="PROSITE" id="PS50949">
    <property type="entry name" value="HTH_GNTR"/>
    <property type="match status" value="1"/>
</dbReference>
<evidence type="ECO:0000313" key="5">
    <source>
        <dbReference type="EMBL" id="MDQ0163813.1"/>
    </source>
</evidence>
<dbReference type="Pfam" id="PF07729">
    <property type="entry name" value="FCD"/>
    <property type="match status" value="1"/>
</dbReference>
<dbReference type="Gene3D" id="1.20.120.530">
    <property type="entry name" value="GntR ligand-binding domain-like"/>
    <property type="match status" value="1"/>
</dbReference>
<accession>A0ABT9VS44</accession>
<dbReference type="CDD" id="cd07377">
    <property type="entry name" value="WHTH_GntR"/>
    <property type="match status" value="1"/>
</dbReference>
<keyword evidence="6" id="KW-1185">Reference proteome</keyword>
<evidence type="ECO:0000259" key="4">
    <source>
        <dbReference type="PROSITE" id="PS50949"/>
    </source>
</evidence>
<keyword evidence="3" id="KW-0804">Transcription</keyword>
<sequence length="237" mass="27159">MEIKITRRKISEQVLDQLIAMIKDGKFPVNEPLPSENQLAEMFGVSRAPVREALSVLSASGIIESRQGGRSYVKEMNLSDMYEPLTFEVISIKQILELLEMRVIIEANAAGLAAKRRTNEELKHIEKTLSLLSRTVEDNHIVGDQADVQFHKEIMKASHNSFLIQVMENIDDLYRKSIAYSLKKNVGIIEKRQQVYHEHKKIYEAIRDQNADEASNAMKEHLQNAMKKLKALEQKNM</sequence>
<dbReference type="PANTHER" id="PTHR43537:SF5">
    <property type="entry name" value="UXU OPERON TRANSCRIPTIONAL REGULATOR"/>
    <property type="match status" value="1"/>
</dbReference>
<dbReference type="Proteomes" id="UP001225646">
    <property type="component" value="Unassembled WGS sequence"/>
</dbReference>
<organism evidence="5 6">
    <name type="scientific">Aeribacillus alveayuensis</name>
    <dbReference type="NCBI Taxonomy" id="279215"/>
    <lineage>
        <taxon>Bacteria</taxon>
        <taxon>Bacillati</taxon>
        <taxon>Bacillota</taxon>
        <taxon>Bacilli</taxon>
        <taxon>Bacillales</taxon>
        <taxon>Bacillaceae</taxon>
        <taxon>Aeribacillus</taxon>
    </lineage>
</organism>
<name>A0ABT9VS44_9BACI</name>
<dbReference type="PANTHER" id="PTHR43537">
    <property type="entry name" value="TRANSCRIPTIONAL REGULATOR, GNTR FAMILY"/>
    <property type="match status" value="1"/>
</dbReference>
<dbReference type="InterPro" id="IPR008920">
    <property type="entry name" value="TF_FadR/GntR_C"/>
</dbReference>
<evidence type="ECO:0000256" key="1">
    <source>
        <dbReference type="ARBA" id="ARBA00023015"/>
    </source>
</evidence>
<feature type="domain" description="HTH gntR-type" evidence="4">
    <location>
        <begin position="8"/>
        <end position="76"/>
    </location>
</feature>
<dbReference type="SMART" id="SM00895">
    <property type="entry name" value="FCD"/>
    <property type="match status" value="1"/>
</dbReference>
<keyword evidence="1" id="KW-0805">Transcription regulation</keyword>
<protein>
    <submittedName>
        <fullName evidence="5">GntR family transcriptional repressor for pyruvate dehydrogenase complex</fullName>
    </submittedName>
</protein>
<dbReference type="SMART" id="SM00345">
    <property type="entry name" value="HTH_GNTR"/>
    <property type="match status" value="1"/>
</dbReference>
<comment type="caution">
    <text evidence="5">The sequence shown here is derived from an EMBL/GenBank/DDBJ whole genome shotgun (WGS) entry which is preliminary data.</text>
</comment>
<dbReference type="InterPro" id="IPR011711">
    <property type="entry name" value="GntR_C"/>
</dbReference>
<dbReference type="Gene3D" id="1.10.10.10">
    <property type="entry name" value="Winged helix-like DNA-binding domain superfamily/Winged helix DNA-binding domain"/>
    <property type="match status" value="1"/>
</dbReference>
<dbReference type="InterPro" id="IPR036388">
    <property type="entry name" value="WH-like_DNA-bd_sf"/>
</dbReference>
<reference evidence="5 6" key="1">
    <citation type="submission" date="2023-07" db="EMBL/GenBank/DDBJ databases">
        <title>Genomic Encyclopedia of Type Strains, Phase IV (KMG-IV): sequencing the most valuable type-strain genomes for metagenomic binning, comparative biology and taxonomic classification.</title>
        <authorList>
            <person name="Goeker M."/>
        </authorList>
    </citation>
    <scope>NUCLEOTIDE SEQUENCE [LARGE SCALE GENOMIC DNA]</scope>
    <source>
        <strain evidence="5 6">DSM 19092</strain>
    </source>
</reference>
<keyword evidence="5" id="KW-0670">Pyruvate</keyword>
<dbReference type="EMBL" id="JAUSTR010000025">
    <property type="protein sequence ID" value="MDQ0163813.1"/>
    <property type="molecule type" value="Genomic_DNA"/>
</dbReference>
<dbReference type="Pfam" id="PF00392">
    <property type="entry name" value="GntR"/>
    <property type="match status" value="1"/>
</dbReference>
<evidence type="ECO:0000256" key="2">
    <source>
        <dbReference type="ARBA" id="ARBA00023125"/>
    </source>
</evidence>